<organism evidence="1 2">
    <name type="scientific">Psilocybe cyanescens</name>
    <dbReference type="NCBI Taxonomy" id="93625"/>
    <lineage>
        <taxon>Eukaryota</taxon>
        <taxon>Fungi</taxon>
        <taxon>Dikarya</taxon>
        <taxon>Basidiomycota</taxon>
        <taxon>Agaricomycotina</taxon>
        <taxon>Agaricomycetes</taxon>
        <taxon>Agaricomycetidae</taxon>
        <taxon>Agaricales</taxon>
        <taxon>Agaricineae</taxon>
        <taxon>Strophariaceae</taxon>
        <taxon>Psilocybe</taxon>
    </lineage>
</organism>
<protein>
    <recommendedName>
        <fullName evidence="3">F-box domain-containing protein</fullName>
    </recommendedName>
</protein>
<evidence type="ECO:0008006" key="3">
    <source>
        <dbReference type="Google" id="ProtNLM"/>
    </source>
</evidence>
<gene>
    <name evidence="1" type="ORF">CVT25_001478</name>
</gene>
<accession>A0A409WNP7</accession>
<dbReference type="OrthoDB" id="3541472at2759"/>
<name>A0A409WNP7_PSICY</name>
<keyword evidence="2" id="KW-1185">Reference proteome</keyword>
<reference evidence="1 2" key="1">
    <citation type="journal article" date="2018" name="Evol. Lett.">
        <title>Horizontal gene cluster transfer increased hallucinogenic mushroom diversity.</title>
        <authorList>
            <person name="Reynolds H.T."/>
            <person name="Vijayakumar V."/>
            <person name="Gluck-Thaler E."/>
            <person name="Korotkin H.B."/>
            <person name="Matheny P.B."/>
            <person name="Slot J.C."/>
        </authorList>
    </citation>
    <scope>NUCLEOTIDE SEQUENCE [LARGE SCALE GENOMIC DNA]</scope>
    <source>
        <strain evidence="1 2">2631</strain>
    </source>
</reference>
<evidence type="ECO:0000313" key="1">
    <source>
        <dbReference type="EMBL" id="PPQ80110.1"/>
    </source>
</evidence>
<dbReference type="EMBL" id="NHYD01003346">
    <property type="protein sequence ID" value="PPQ80110.1"/>
    <property type="molecule type" value="Genomic_DNA"/>
</dbReference>
<dbReference type="InParanoid" id="A0A409WNP7"/>
<proteinExistence type="predicted"/>
<dbReference type="InterPro" id="IPR032675">
    <property type="entry name" value="LRR_dom_sf"/>
</dbReference>
<dbReference type="SUPFAM" id="SSF52047">
    <property type="entry name" value="RNI-like"/>
    <property type="match status" value="1"/>
</dbReference>
<dbReference type="Gene3D" id="3.80.10.10">
    <property type="entry name" value="Ribonuclease Inhibitor"/>
    <property type="match status" value="1"/>
</dbReference>
<comment type="caution">
    <text evidence="1">The sequence shown here is derived from an EMBL/GenBank/DDBJ whole genome shotgun (WGS) entry which is preliminary data.</text>
</comment>
<sequence length="512" mass="58835">MLSTGIQDLALELVQEIVLYASHGWDNSPSKADLSQLRLVSRPFKAAADPFLFSEIVFDFIRRPLHGVIEQLNDLALQRTSAYRYIRTLKIESTEVQLSGPIAQGKYGFLLMHALKSLRNVRSIRWTLDRFEGIYTVLDGIVDLPHLEELYFEFSTLPTLWQTTDMIVLRRFAHLQVVSFRGRNLSSPLAASFIQQLRRINAANQSLRGLEIDFTDMLADEETYPGFCILHEIVKDVPRATPLKLRHLRVQGWNFRLDSITVPHLQCLSSLNISSMKDTGPDQQAHVWHGMIKANIHLRKISTGVVSQPLIHYLTSYTGLEHLTITSRKMRYEFVDDSDASEVLWAELCQSALPAHKSTLKAFQMLDRSEVRHCMSLDTIAAIRACEKLESLTITVKVDELESPDNVRRILITALDLPRLRTLDVDYSRPRRIGHRCQCANARAIRQRNEKFESVFFSFDVLRDFTRSLGSTQIIFNRKRYVAQVVDVEDNRVQFRVESRLARSGKWVNPLD</sequence>
<dbReference type="AlphaFoldDB" id="A0A409WNP7"/>
<evidence type="ECO:0000313" key="2">
    <source>
        <dbReference type="Proteomes" id="UP000283269"/>
    </source>
</evidence>
<dbReference type="Proteomes" id="UP000283269">
    <property type="component" value="Unassembled WGS sequence"/>
</dbReference>